<keyword evidence="6" id="KW-1185">Reference proteome</keyword>
<feature type="compositionally biased region" description="Low complexity" evidence="4">
    <location>
        <begin position="253"/>
        <end position="268"/>
    </location>
</feature>
<protein>
    <submittedName>
        <fullName evidence="7">Protein lyl-1</fullName>
    </submittedName>
</protein>
<feature type="compositionally biased region" description="Low complexity" evidence="4">
    <location>
        <begin position="483"/>
        <end position="498"/>
    </location>
</feature>
<dbReference type="Proteomes" id="UP000515156">
    <property type="component" value="Chromosome 3"/>
</dbReference>
<gene>
    <name evidence="7" type="primary">LYL1</name>
</gene>
<evidence type="ECO:0000256" key="2">
    <source>
        <dbReference type="ARBA" id="ARBA00023125"/>
    </source>
</evidence>
<dbReference type="CTD" id="4066"/>
<dbReference type="InterPro" id="IPR040238">
    <property type="entry name" value="TAL-like"/>
</dbReference>
<feature type="region of interest" description="Disordered" evidence="4">
    <location>
        <begin position="183"/>
        <end position="205"/>
    </location>
</feature>
<dbReference type="RefSeq" id="XP_030050568.1">
    <property type="nucleotide sequence ID" value="XM_030194708.1"/>
</dbReference>
<evidence type="ECO:0000313" key="7">
    <source>
        <dbReference type="RefSeq" id="XP_030050568.1"/>
    </source>
</evidence>
<dbReference type="CDD" id="cd19705">
    <property type="entry name" value="bHLH_TS_LYL1"/>
    <property type="match status" value="1"/>
</dbReference>
<dbReference type="PANTHER" id="PTHR13864">
    <property type="entry name" value="T-CELL ACUTE LYMPHOCYTIC LEUKEMIA/STEM CELL LEUKEMIA-RELATED"/>
    <property type="match status" value="1"/>
</dbReference>
<name>A0A6P7XDG5_9AMPH</name>
<dbReference type="OrthoDB" id="10069510at2759"/>
<sequence length="527" mass="57810">MKGDFLKRSQDIVEGFQQYFKDLYGEPTEIMGDSTVFLDNVTLPKVSQGHEQLLNAPIVEGELILAMQQSDIHKAPGPDGFSMAFYKLLQEQVKFPLLNLFNSVATQGPVPETFCIAKMIVLPKPGRNLENLGSYRPISLLNCDAKLHAKILANRLARVLPDLVAAPQVGFVRGSLPCRPCAKGARRRKQNGDRGPSWTAAARATSHVRPQCSGERWGRSLHFSFLAVMYPAWDQGDAMADLVEKSTEQETRSPAVSISPPISSPSTSEGDEAGGTEPKLQGDQICRVFIETATCPPVSLPPANVPVISLAHRRPPGKCLHGISQGMPNTELMALHPIPSLVQLNVLPSPPLMLPGPLLSSHPFLNSTYLGSSGTFSVFPNRFKRRPSIYEPDVREGRQPQKLARRVFTNSRERWRQQNVNGAFADLRRLIPTHPPDKKLSKNEILRLAMRYITFLARLLEDQLMGEPGKAGDPCQRTPECPPAAAASSPTSGSYSEAVSPDSEDGEQVHGTENGHRVEGPALRAHR</sequence>
<dbReference type="GO" id="GO:0000978">
    <property type="term" value="F:RNA polymerase II cis-regulatory region sequence-specific DNA binding"/>
    <property type="evidence" value="ECO:0007669"/>
    <property type="project" value="TreeGrafter"/>
</dbReference>
<feature type="region of interest" description="Disordered" evidence="4">
    <location>
        <begin position="467"/>
        <end position="527"/>
    </location>
</feature>
<evidence type="ECO:0000256" key="4">
    <source>
        <dbReference type="SAM" id="MobiDB-lite"/>
    </source>
</evidence>
<dbReference type="PANTHER" id="PTHR13864:SF15">
    <property type="entry name" value="T-CELL ACUTE LYMPHOCYTIC LEUKEMIA PROTEIN 1 HOMOLOG-RELATED"/>
    <property type="match status" value="1"/>
</dbReference>
<dbReference type="AlphaFoldDB" id="A0A6P7XDG5"/>
<dbReference type="KEGG" id="muo:115464320"/>
<feature type="domain" description="BHLH" evidence="5">
    <location>
        <begin position="404"/>
        <end position="456"/>
    </location>
</feature>
<dbReference type="InterPro" id="IPR011598">
    <property type="entry name" value="bHLH_dom"/>
</dbReference>
<organism evidence="6 7">
    <name type="scientific">Microcaecilia unicolor</name>
    <dbReference type="NCBI Taxonomy" id="1415580"/>
    <lineage>
        <taxon>Eukaryota</taxon>
        <taxon>Metazoa</taxon>
        <taxon>Chordata</taxon>
        <taxon>Craniata</taxon>
        <taxon>Vertebrata</taxon>
        <taxon>Euteleostomi</taxon>
        <taxon>Amphibia</taxon>
        <taxon>Gymnophiona</taxon>
        <taxon>Siphonopidae</taxon>
        <taxon>Microcaecilia</taxon>
    </lineage>
</organism>
<dbReference type="GO" id="GO:0046983">
    <property type="term" value="F:protein dimerization activity"/>
    <property type="evidence" value="ECO:0007669"/>
    <property type="project" value="InterPro"/>
</dbReference>
<evidence type="ECO:0000256" key="1">
    <source>
        <dbReference type="ARBA" id="ARBA00023015"/>
    </source>
</evidence>
<evidence type="ECO:0000313" key="6">
    <source>
        <dbReference type="Proteomes" id="UP000515156"/>
    </source>
</evidence>
<evidence type="ECO:0000259" key="5">
    <source>
        <dbReference type="PROSITE" id="PS50888"/>
    </source>
</evidence>
<feature type="compositionally biased region" description="Basic and acidic residues" evidence="4">
    <location>
        <begin position="507"/>
        <end position="519"/>
    </location>
</feature>
<keyword evidence="3" id="KW-0804">Transcription</keyword>
<reference evidence="7" key="1">
    <citation type="submission" date="2025-08" db="UniProtKB">
        <authorList>
            <consortium name="RefSeq"/>
        </authorList>
    </citation>
    <scope>IDENTIFICATION</scope>
</reference>
<dbReference type="FunFam" id="4.10.280.10:FF:000015">
    <property type="entry name" value="T-cell acute lymphocytic leukemia 1"/>
    <property type="match status" value="1"/>
</dbReference>
<feature type="region of interest" description="Disordered" evidence="4">
    <location>
        <begin position="244"/>
        <end position="279"/>
    </location>
</feature>
<dbReference type="GO" id="GO:0000981">
    <property type="term" value="F:DNA-binding transcription factor activity, RNA polymerase II-specific"/>
    <property type="evidence" value="ECO:0007669"/>
    <property type="project" value="InterPro"/>
</dbReference>
<dbReference type="InParanoid" id="A0A6P7XDG5"/>
<dbReference type="SUPFAM" id="SSF47459">
    <property type="entry name" value="HLH, helix-loop-helix DNA-binding domain"/>
    <property type="match status" value="1"/>
</dbReference>
<accession>A0A6P7XDG5</accession>
<evidence type="ECO:0000256" key="3">
    <source>
        <dbReference type="ARBA" id="ARBA00023163"/>
    </source>
</evidence>
<dbReference type="GeneID" id="115464320"/>
<dbReference type="Gene3D" id="4.10.280.10">
    <property type="entry name" value="Helix-loop-helix DNA-binding domain"/>
    <property type="match status" value="1"/>
</dbReference>
<keyword evidence="2" id="KW-0238">DNA-binding</keyword>
<dbReference type="SMART" id="SM00353">
    <property type="entry name" value="HLH"/>
    <property type="match status" value="1"/>
</dbReference>
<dbReference type="PROSITE" id="PS50888">
    <property type="entry name" value="BHLH"/>
    <property type="match status" value="1"/>
</dbReference>
<keyword evidence="1" id="KW-0805">Transcription regulation</keyword>
<dbReference type="InterPro" id="IPR036638">
    <property type="entry name" value="HLH_DNA-bd_sf"/>
</dbReference>
<proteinExistence type="predicted"/>
<dbReference type="Pfam" id="PF00010">
    <property type="entry name" value="HLH"/>
    <property type="match status" value="1"/>
</dbReference>